<evidence type="ECO:0000256" key="1">
    <source>
        <dbReference type="ARBA" id="ARBA00004141"/>
    </source>
</evidence>
<feature type="transmembrane region" description="Helical" evidence="8">
    <location>
        <begin position="46"/>
        <end position="65"/>
    </location>
</feature>
<dbReference type="Pfam" id="PF00999">
    <property type="entry name" value="Na_H_Exchanger"/>
    <property type="match status" value="1"/>
</dbReference>
<evidence type="ECO:0000256" key="7">
    <source>
        <dbReference type="SAM" id="MobiDB-lite"/>
    </source>
</evidence>
<proteinExistence type="predicted"/>
<feature type="transmembrane region" description="Helical" evidence="8">
    <location>
        <begin position="80"/>
        <end position="100"/>
    </location>
</feature>
<evidence type="ECO:0000256" key="4">
    <source>
        <dbReference type="ARBA" id="ARBA00022989"/>
    </source>
</evidence>
<keyword evidence="5" id="KW-0406">Ion transport</keyword>
<dbReference type="InterPro" id="IPR050794">
    <property type="entry name" value="CPA2_transporter"/>
</dbReference>
<feature type="domain" description="Cation/H+ exchanger transmembrane" evidence="9">
    <location>
        <begin position="29"/>
        <end position="405"/>
    </location>
</feature>
<sequence length="446" mass="46908">MQHQTSLAASDSNLELALDVLPALAVILLAAAVAGRLAVMLGQPRVLGEIMAGILLGPTLFGRLAPGLQAEVFPAEARSVLYVLSTMGLTLYMFLVGAGLDHGRHASDRKHHPAVLAASGFLPCLVLGGLVGLLMWDDVTREGVGRWEFTLFVGGALSLTALPMLARMLYERGLQNSRLGRLALVAAAIDDAAAWCFLAVLTAVHTGSGAAGALPMIGYSVLFTAVMLFGVSRLLRPLARYAGRQGTLSPGVMYVVVIVPIVCGYLTDLIGIYSVFGGFIAGLAMPRDPQFRQALHSRMMDTVSTLLLPIFFALSGLTTDLQGISADTLLFGAAALVAGFAGKYFGSALAMKTLRFSWREAFAAGGLMNARGMMILIFINIGLAQGLITRPVFSVLVLVAVITSAAALPLYRMALPEHLERQLGSGAPTPPAVASAPRPLTTTDVH</sequence>
<name>S5TNF6_9BACT</name>
<feature type="transmembrane region" description="Helical" evidence="8">
    <location>
        <begin position="216"/>
        <end position="235"/>
    </location>
</feature>
<dbReference type="GO" id="GO:1902600">
    <property type="term" value="P:proton transmembrane transport"/>
    <property type="evidence" value="ECO:0007669"/>
    <property type="project" value="InterPro"/>
</dbReference>
<feature type="transmembrane region" description="Helical" evidence="8">
    <location>
        <begin position="362"/>
        <end position="386"/>
    </location>
</feature>
<keyword evidence="6 8" id="KW-0472">Membrane</keyword>
<dbReference type="Gene3D" id="1.20.1530.20">
    <property type="match status" value="1"/>
</dbReference>
<organism evidence="10">
    <name type="scientific">uncultured bacterium esnapd26</name>
    <dbReference type="NCBI Taxonomy" id="1366607"/>
    <lineage>
        <taxon>Bacteria</taxon>
        <taxon>environmental samples</taxon>
    </lineage>
</organism>
<evidence type="ECO:0000256" key="2">
    <source>
        <dbReference type="ARBA" id="ARBA00022448"/>
    </source>
</evidence>
<feature type="region of interest" description="Disordered" evidence="7">
    <location>
        <begin position="424"/>
        <end position="446"/>
    </location>
</feature>
<feature type="transmembrane region" description="Helical" evidence="8">
    <location>
        <begin position="20"/>
        <end position="39"/>
    </location>
</feature>
<accession>S5TNF6</accession>
<dbReference type="GO" id="GO:0015297">
    <property type="term" value="F:antiporter activity"/>
    <property type="evidence" value="ECO:0007669"/>
    <property type="project" value="InterPro"/>
</dbReference>
<evidence type="ECO:0000256" key="5">
    <source>
        <dbReference type="ARBA" id="ARBA00023065"/>
    </source>
</evidence>
<dbReference type="EMBL" id="KF264565">
    <property type="protein sequence ID" value="AGS49983.1"/>
    <property type="molecule type" value="Genomic_DNA"/>
</dbReference>
<protein>
    <recommendedName>
        <fullName evidence="9">Cation/H+ exchanger transmembrane domain-containing protein</fullName>
    </recommendedName>
</protein>
<feature type="transmembrane region" description="Helical" evidence="8">
    <location>
        <begin position="392"/>
        <end position="411"/>
    </location>
</feature>
<evidence type="ECO:0000313" key="10">
    <source>
        <dbReference type="EMBL" id="AGS49983.1"/>
    </source>
</evidence>
<dbReference type="PANTHER" id="PTHR32468:SF0">
    <property type="entry name" value="K(+)_H(+) ANTIPORTER 1"/>
    <property type="match status" value="1"/>
</dbReference>
<keyword evidence="3 8" id="KW-0812">Transmembrane</keyword>
<feature type="transmembrane region" description="Helical" evidence="8">
    <location>
        <begin position="112"/>
        <end position="135"/>
    </location>
</feature>
<feature type="transmembrane region" description="Helical" evidence="8">
    <location>
        <begin position="298"/>
        <end position="317"/>
    </location>
</feature>
<dbReference type="GO" id="GO:0016020">
    <property type="term" value="C:membrane"/>
    <property type="evidence" value="ECO:0007669"/>
    <property type="project" value="UniProtKB-SubCell"/>
</dbReference>
<evidence type="ECO:0000256" key="8">
    <source>
        <dbReference type="SAM" id="Phobius"/>
    </source>
</evidence>
<comment type="subcellular location">
    <subcellularLocation>
        <location evidence="1">Membrane</location>
        <topology evidence="1">Multi-pass membrane protein</topology>
    </subcellularLocation>
</comment>
<feature type="transmembrane region" description="Helical" evidence="8">
    <location>
        <begin position="182"/>
        <end position="204"/>
    </location>
</feature>
<dbReference type="AlphaFoldDB" id="S5TNF6"/>
<evidence type="ECO:0000259" key="9">
    <source>
        <dbReference type="Pfam" id="PF00999"/>
    </source>
</evidence>
<dbReference type="InterPro" id="IPR006153">
    <property type="entry name" value="Cation/H_exchanger_TM"/>
</dbReference>
<reference evidence="10" key="1">
    <citation type="journal article" date="2013" name="Proc. Natl. Acad. Sci. U.S.A.">
        <title>Mapping gene clusters within arrayed metagenomic libraries to expand the structural diversity of biomedically relevant natural products.</title>
        <authorList>
            <person name="Owen J.G."/>
            <person name="Reddy B.V."/>
            <person name="Ternei M.A."/>
            <person name="Charlop-Powers Z."/>
            <person name="Calle P.Y."/>
            <person name="Kim J.H."/>
            <person name="Brady S.F."/>
        </authorList>
    </citation>
    <scope>NUCLEOTIDE SEQUENCE</scope>
</reference>
<keyword evidence="2" id="KW-0813">Transport</keyword>
<feature type="transmembrane region" description="Helical" evidence="8">
    <location>
        <begin position="329"/>
        <end position="350"/>
    </location>
</feature>
<feature type="transmembrane region" description="Helical" evidence="8">
    <location>
        <begin position="247"/>
        <end position="263"/>
    </location>
</feature>
<dbReference type="InterPro" id="IPR038770">
    <property type="entry name" value="Na+/solute_symporter_sf"/>
</dbReference>
<evidence type="ECO:0000256" key="3">
    <source>
        <dbReference type="ARBA" id="ARBA00022692"/>
    </source>
</evidence>
<evidence type="ECO:0000256" key="6">
    <source>
        <dbReference type="ARBA" id="ARBA00023136"/>
    </source>
</evidence>
<dbReference type="PANTHER" id="PTHR32468">
    <property type="entry name" value="CATION/H + ANTIPORTER"/>
    <property type="match status" value="1"/>
</dbReference>
<feature type="transmembrane region" description="Helical" evidence="8">
    <location>
        <begin position="147"/>
        <end position="170"/>
    </location>
</feature>
<keyword evidence="4 8" id="KW-1133">Transmembrane helix</keyword>